<organism evidence="9 10">
    <name type="scientific">Mumia flava</name>
    <dbReference type="NCBI Taxonomy" id="1348852"/>
    <lineage>
        <taxon>Bacteria</taxon>
        <taxon>Bacillati</taxon>
        <taxon>Actinomycetota</taxon>
        <taxon>Actinomycetes</taxon>
        <taxon>Propionibacteriales</taxon>
        <taxon>Nocardioidaceae</taxon>
        <taxon>Mumia</taxon>
    </lineage>
</organism>
<evidence type="ECO:0000313" key="9">
    <source>
        <dbReference type="EMBL" id="PJJ53487.1"/>
    </source>
</evidence>
<dbReference type="RefSeq" id="WP_100415205.1">
    <property type="nucleotide sequence ID" value="NZ_PGEZ01000002.1"/>
</dbReference>
<comment type="subunit">
    <text evidence="7">The Tat system comprises two distinct complexes: a TatABC complex, containing multiple copies of TatA, TatB and TatC subunits, and a separate TatA complex, containing only TatA subunits. Substrates initially bind to the TatABC complex, which probably triggers association of the separate TatA complex to form the active translocon.</text>
</comment>
<evidence type="ECO:0000256" key="4">
    <source>
        <dbReference type="ARBA" id="ARBA00022989"/>
    </source>
</evidence>
<comment type="function">
    <text evidence="7">Part of the twin-arginine translocation (Tat) system that transports large folded proteins containing a characteristic twin-arginine motif in their signal peptide across membranes. Together with TatB, TatC is part of a receptor directly interacting with Tat signal peptides.</text>
</comment>
<dbReference type="Proteomes" id="UP000230842">
    <property type="component" value="Unassembled WGS sequence"/>
</dbReference>
<comment type="subcellular location">
    <subcellularLocation>
        <location evidence="7">Cell membrane</location>
        <topology evidence="7">Multi-pass membrane protein</topology>
    </subcellularLocation>
    <subcellularLocation>
        <location evidence="1">Membrane</location>
        <topology evidence="1">Multi-pass membrane protein</topology>
    </subcellularLocation>
</comment>
<reference evidence="9 10" key="1">
    <citation type="submission" date="2017-11" db="EMBL/GenBank/DDBJ databases">
        <title>Genomic Encyclopedia of Archaeal and Bacterial Type Strains, Phase II (KMG-II): From Individual Species to Whole Genera.</title>
        <authorList>
            <person name="Goeker M."/>
        </authorList>
    </citation>
    <scope>NUCLEOTIDE SEQUENCE [LARGE SCALE GENOMIC DNA]</scope>
    <source>
        <strain evidence="9 10">DSM 27763</strain>
    </source>
</reference>
<feature type="region of interest" description="Disordered" evidence="8">
    <location>
        <begin position="258"/>
        <end position="279"/>
    </location>
</feature>
<feature type="transmembrane region" description="Helical" evidence="7">
    <location>
        <begin position="215"/>
        <end position="238"/>
    </location>
</feature>
<dbReference type="PRINTS" id="PR01840">
    <property type="entry name" value="TATCFAMILY"/>
</dbReference>
<evidence type="ECO:0000256" key="8">
    <source>
        <dbReference type="SAM" id="MobiDB-lite"/>
    </source>
</evidence>
<feature type="transmembrane region" description="Helical" evidence="7">
    <location>
        <begin position="110"/>
        <end position="131"/>
    </location>
</feature>
<evidence type="ECO:0000256" key="6">
    <source>
        <dbReference type="ARBA" id="ARBA00023136"/>
    </source>
</evidence>
<dbReference type="InterPro" id="IPR002033">
    <property type="entry name" value="TatC"/>
</dbReference>
<dbReference type="PROSITE" id="PS01218">
    <property type="entry name" value="TATC"/>
    <property type="match status" value="1"/>
</dbReference>
<accession>A0A2M9B6C5</accession>
<keyword evidence="3 7" id="KW-0653">Protein transport</keyword>
<dbReference type="GO" id="GO:0043953">
    <property type="term" value="P:protein transport by the Tat complex"/>
    <property type="evidence" value="ECO:0007669"/>
    <property type="project" value="UniProtKB-UniRule"/>
</dbReference>
<dbReference type="GO" id="GO:0033281">
    <property type="term" value="C:TAT protein transport complex"/>
    <property type="evidence" value="ECO:0007669"/>
    <property type="project" value="UniProtKB-UniRule"/>
</dbReference>
<dbReference type="NCBIfam" id="TIGR00945">
    <property type="entry name" value="tatC"/>
    <property type="match status" value="1"/>
</dbReference>
<dbReference type="AlphaFoldDB" id="A0A2M9B6C5"/>
<dbReference type="OrthoDB" id="9777044at2"/>
<keyword evidence="10" id="KW-1185">Reference proteome</keyword>
<feature type="compositionally biased region" description="Basic and acidic residues" evidence="8">
    <location>
        <begin position="263"/>
        <end position="279"/>
    </location>
</feature>
<comment type="caution">
    <text evidence="9">The sequence shown here is derived from an EMBL/GenBank/DDBJ whole genome shotgun (WGS) entry which is preliminary data.</text>
</comment>
<gene>
    <name evidence="7" type="primary">tatC</name>
    <name evidence="9" type="ORF">CLV56_2976</name>
</gene>
<evidence type="ECO:0000313" key="10">
    <source>
        <dbReference type="Proteomes" id="UP000230842"/>
    </source>
</evidence>
<sequence length="279" mass="31011">MPLAEHLRELRDRLLRAVLAIVLATIVAAFFYDQLLDLLTGPYLDAVERLQAAGHEVDAKLTFSGIADPFTFAIKISLVAGIVASSPIWLYQIWSFVVPALHRNERKWTLLFSAIAGPLFIIGFVTGYYVLPKAIEILISFTPDGVSNFNTLPDYLSFVLRILLVFGVAFEIPLFVILLNAMGAVSAKQLAGARAWIVIATFIFAAMATPSTDPITMLFLAVPMTVLFGIAEGIAWLVDRRRARDRAASEFGRYDDDEMSEITIERDPEDERPSRLDDD</sequence>
<keyword evidence="4 7" id="KW-1133">Transmembrane helix</keyword>
<dbReference type="HAMAP" id="MF_00902">
    <property type="entry name" value="TatC"/>
    <property type="match status" value="1"/>
</dbReference>
<dbReference type="PANTHER" id="PTHR30371">
    <property type="entry name" value="SEC-INDEPENDENT PROTEIN TRANSLOCASE PROTEIN TATC"/>
    <property type="match status" value="1"/>
</dbReference>
<dbReference type="Pfam" id="PF00902">
    <property type="entry name" value="TatC"/>
    <property type="match status" value="1"/>
</dbReference>
<dbReference type="GO" id="GO:0065002">
    <property type="term" value="P:intracellular protein transmembrane transport"/>
    <property type="evidence" value="ECO:0007669"/>
    <property type="project" value="TreeGrafter"/>
</dbReference>
<dbReference type="InterPro" id="IPR019820">
    <property type="entry name" value="Sec-indep_translocase_CS"/>
</dbReference>
<protein>
    <recommendedName>
        <fullName evidence="7">Sec-independent protein translocase protein TatC</fullName>
    </recommendedName>
</protein>
<keyword evidence="7" id="KW-0813">Transport</keyword>
<evidence type="ECO:0000256" key="3">
    <source>
        <dbReference type="ARBA" id="ARBA00022927"/>
    </source>
</evidence>
<feature type="transmembrane region" description="Helical" evidence="7">
    <location>
        <begin position="191"/>
        <end position="209"/>
    </location>
</feature>
<feature type="transmembrane region" description="Helical" evidence="7">
    <location>
        <begin position="158"/>
        <end position="179"/>
    </location>
</feature>
<proteinExistence type="inferred from homology"/>
<feature type="transmembrane region" description="Helical" evidence="7">
    <location>
        <begin position="72"/>
        <end position="98"/>
    </location>
</feature>
<keyword evidence="7" id="KW-1003">Cell membrane</keyword>
<keyword evidence="5 7" id="KW-0811">Translocation</keyword>
<evidence type="ECO:0000256" key="1">
    <source>
        <dbReference type="ARBA" id="ARBA00004141"/>
    </source>
</evidence>
<keyword evidence="2 7" id="KW-0812">Transmembrane</keyword>
<dbReference type="PANTHER" id="PTHR30371:SF0">
    <property type="entry name" value="SEC-INDEPENDENT PROTEIN TRANSLOCASE PROTEIN TATC, CHLOROPLASTIC-RELATED"/>
    <property type="match status" value="1"/>
</dbReference>
<dbReference type="EMBL" id="PGEZ01000002">
    <property type="protein sequence ID" value="PJJ53487.1"/>
    <property type="molecule type" value="Genomic_DNA"/>
</dbReference>
<evidence type="ECO:0000256" key="2">
    <source>
        <dbReference type="ARBA" id="ARBA00022692"/>
    </source>
</evidence>
<feature type="transmembrane region" description="Helical" evidence="7">
    <location>
        <begin position="14"/>
        <end position="32"/>
    </location>
</feature>
<comment type="similarity">
    <text evidence="7">Belongs to the TatC family.</text>
</comment>
<keyword evidence="6 7" id="KW-0472">Membrane</keyword>
<name>A0A2M9B6C5_9ACTN</name>
<dbReference type="GO" id="GO:0009977">
    <property type="term" value="F:proton motive force dependent protein transmembrane transporter activity"/>
    <property type="evidence" value="ECO:0007669"/>
    <property type="project" value="TreeGrafter"/>
</dbReference>
<evidence type="ECO:0000256" key="5">
    <source>
        <dbReference type="ARBA" id="ARBA00023010"/>
    </source>
</evidence>
<evidence type="ECO:0000256" key="7">
    <source>
        <dbReference type="HAMAP-Rule" id="MF_00902"/>
    </source>
</evidence>